<evidence type="ECO:0000256" key="9">
    <source>
        <dbReference type="PROSITE-ProRule" id="PRU00703"/>
    </source>
</evidence>
<evidence type="ECO:0000256" key="5">
    <source>
        <dbReference type="ARBA" id="ARBA00022737"/>
    </source>
</evidence>
<dbReference type="InterPro" id="IPR046342">
    <property type="entry name" value="CBS_dom_sf"/>
</dbReference>
<gene>
    <name evidence="14" type="ORF">GMB86_08100</name>
</gene>
<reference evidence="14 15" key="1">
    <citation type="submission" date="2019-11" db="EMBL/GenBank/DDBJ databases">
        <title>Terrilactibacillus tamarindus sp. nov. BCM23-1 isolated from bark of Tamarindus indica.</title>
        <authorList>
            <person name="Kingkaew E."/>
            <person name="Tanasupawat S."/>
        </authorList>
    </citation>
    <scope>NUCLEOTIDE SEQUENCE [LARGE SCALE GENOMIC DNA]</scope>
    <source>
        <strain evidence="14 15">BCM23-1</strain>
    </source>
</reference>
<dbReference type="SMART" id="SM00116">
    <property type="entry name" value="CBS"/>
    <property type="match status" value="2"/>
</dbReference>
<dbReference type="Pfam" id="PF00571">
    <property type="entry name" value="CBS"/>
    <property type="match status" value="2"/>
</dbReference>
<evidence type="ECO:0000259" key="13">
    <source>
        <dbReference type="PROSITE" id="PS51846"/>
    </source>
</evidence>
<name>A0A6N8CPN5_9BACI</name>
<evidence type="ECO:0000256" key="8">
    <source>
        <dbReference type="ARBA" id="ARBA00023136"/>
    </source>
</evidence>
<keyword evidence="8 10" id="KW-0472">Membrane</keyword>
<dbReference type="CDD" id="cd04590">
    <property type="entry name" value="CBS_pair_CorC_HlyC_assoc"/>
    <property type="match status" value="1"/>
</dbReference>
<dbReference type="GO" id="GO:0005886">
    <property type="term" value="C:plasma membrane"/>
    <property type="evidence" value="ECO:0007669"/>
    <property type="project" value="UniProtKB-SubCell"/>
</dbReference>
<feature type="domain" description="CBS" evidence="12">
    <location>
        <begin position="213"/>
        <end position="275"/>
    </location>
</feature>
<evidence type="ECO:0000256" key="11">
    <source>
        <dbReference type="SAM" id="Phobius"/>
    </source>
</evidence>
<keyword evidence="6 10" id="KW-1133">Transmembrane helix</keyword>
<feature type="domain" description="CBS" evidence="12">
    <location>
        <begin position="276"/>
        <end position="333"/>
    </location>
</feature>
<dbReference type="InterPro" id="IPR016169">
    <property type="entry name" value="FAD-bd_PCMH_sub2"/>
</dbReference>
<dbReference type="PROSITE" id="PS51371">
    <property type="entry name" value="CBS"/>
    <property type="match status" value="2"/>
</dbReference>
<feature type="transmembrane region" description="Helical" evidence="11">
    <location>
        <begin position="93"/>
        <end position="115"/>
    </location>
</feature>
<dbReference type="InterPro" id="IPR005170">
    <property type="entry name" value="Transptr-assoc_dom"/>
</dbReference>
<dbReference type="PROSITE" id="PS51846">
    <property type="entry name" value="CNNM"/>
    <property type="match status" value="1"/>
</dbReference>
<dbReference type="AlphaFoldDB" id="A0A6N8CPN5"/>
<accession>A0A6N8CPN5</accession>
<keyword evidence="7 9" id="KW-0129">CBS domain</keyword>
<dbReference type="InterPro" id="IPR044751">
    <property type="entry name" value="Ion_transp-like_CBS"/>
</dbReference>
<keyword evidence="4 10" id="KW-0812">Transmembrane</keyword>
<dbReference type="Pfam" id="PF01595">
    <property type="entry name" value="CNNM"/>
    <property type="match status" value="1"/>
</dbReference>
<evidence type="ECO:0000256" key="2">
    <source>
        <dbReference type="ARBA" id="ARBA00006337"/>
    </source>
</evidence>
<comment type="subcellular location">
    <subcellularLocation>
        <location evidence="1">Cell membrane</location>
        <topology evidence="1">Multi-pass membrane protein</topology>
    </subcellularLocation>
</comment>
<evidence type="ECO:0000313" key="14">
    <source>
        <dbReference type="EMBL" id="MTT31971.1"/>
    </source>
</evidence>
<feature type="transmembrane region" description="Helical" evidence="11">
    <location>
        <begin position="127"/>
        <end position="149"/>
    </location>
</feature>
<dbReference type="FunFam" id="3.10.580.10:FF:000002">
    <property type="entry name" value="Magnesium/cobalt efflux protein CorC"/>
    <property type="match status" value="1"/>
</dbReference>
<keyword evidence="15" id="KW-1185">Reference proteome</keyword>
<evidence type="ECO:0000256" key="7">
    <source>
        <dbReference type="ARBA" id="ARBA00023122"/>
    </source>
</evidence>
<dbReference type="InterPro" id="IPR051676">
    <property type="entry name" value="UPF0053_domain"/>
</dbReference>
<organism evidence="14 15">
    <name type="scientific">Terrilactibacillus tamarindi</name>
    <dbReference type="NCBI Taxonomy" id="2599694"/>
    <lineage>
        <taxon>Bacteria</taxon>
        <taxon>Bacillati</taxon>
        <taxon>Bacillota</taxon>
        <taxon>Bacilli</taxon>
        <taxon>Bacillales</taxon>
        <taxon>Bacillaceae</taxon>
        <taxon>Terrilactibacillus</taxon>
    </lineage>
</organism>
<dbReference type="Proteomes" id="UP000440978">
    <property type="component" value="Unassembled WGS sequence"/>
</dbReference>
<dbReference type="Gene3D" id="3.10.580.10">
    <property type="entry name" value="CBS-domain"/>
    <property type="match status" value="1"/>
</dbReference>
<evidence type="ECO:0000259" key="12">
    <source>
        <dbReference type="PROSITE" id="PS51371"/>
    </source>
</evidence>
<protein>
    <submittedName>
        <fullName evidence="14">DUF21 domain-containing protein</fullName>
    </submittedName>
</protein>
<feature type="domain" description="CNNM transmembrane" evidence="13">
    <location>
        <begin position="1"/>
        <end position="194"/>
    </location>
</feature>
<dbReference type="GO" id="GO:0050660">
    <property type="term" value="F:flavin adenine dinucleotide binding"/>
    <property type="evidence" value="ECO:0007669"/>
    <property type="project" value="InterPro"/>
</dbReference>
<dbReference type="PANTHER" id="PTHR43099">
    <property type="entry name" value="UPF0053 PROTEIN YRKA"/>
    <property type="match status" value="1"/>
</dbReference>
<comment type="caution">
    <text evidence="14">The sequence shown here is derived from an EMBL/GenBank/DDBJ whole genome shotgun (WGS) entry which is preliminary data.</text>
</comment>
<comment type="similarity">
    <text evidence="2">Belongs to the UPF0053 family.</text>
</comment>
<dbReference type="PANTHER" id="PTHR43099:SF2">
    <property type="entry name" value="UPF0053 PROTEIN YRKA"/>
    <property type="match status" value="1"/>
</dbReference>
<dbReference type="EMBL" id="WNHB01000011">
    <property type="protein sequence ID" value="MTT31971.1"/>
    <property type="molecule type" value="Genomic_DNA"/>
</dbReference>
<evidence type="ECO:0000256" key="4">
    <source>
        <dbReference type="ARBA" id="ARBA00022692"/>
    </source>
</evidence>
<evidence type="ECO:0000256" key="1">
    <source>
        <dbReference type="ARBA" id="ARBA00004651"/>
    </source>
</evidence>
<dbReference type="InterPro" id="IPR036318">
    <property type="entry name" value="FAD-bd_PCMH-like_sf"/>
</dbReference>
<dbReference type="Pfam" id="PF03471">
    <property type="entry name" value="CorC_HlyC"/>
    <property type="match status" value="1"/>
</dbReference>
<dbReference type="SUPFAM" id="SSF56176">
    <property type="entry name" value="FAD-binding/transporter-associated domain-like"/>
    <property type="match status" value="1"/>
</dbReference>
<evidence type="ECO:0000256" key="3">
    <source>
        <dbReference type="ARBA" id="ARBA00022475"/>
    </source>
</evidence>
<sequence length="424" mass="48140">MLILLIIITAFFVATEFAIVRVRKIKIDTLAETGDKKALAAKRVIEHMDTYLSATQLGITMTSLGIGWLGEPAVGHYIHEIVGWIPLTPSVSALLSTIIAFLIITIVNVVVGELTPKTFAIQSAEKVALFAARPLIFFYYLLFPFIWFLNKCSYLVSKLFGVTPMNGKGDVHSEADIRYLLSESYKGGEINQAEYRYVNRIFEFDDRIAREIMVPRTEMACIFMDHPLDEAIETMLEEKYTRYPVVKEDKDHIVGFIHIKSLLRVNFDSMTQIDEMVRPVITVLESIPIKQLLLKMQKEHIHLAILIDEYGGTSGLVTVEDILEEIVGEIRDEFDEDEKPILRKKNQDEYIIGGKMLVDELNRLFNTHLDHEEFDTIGGYILSKQSDIDEGTVITTDELLLEVLSVNGNQIKQVSVKKIVLPDV</sequence>
<dbReference type="InterPro" id="IPR002550">
    <property type="entry name" value="CNNM"/>
</dbReference>
<keyword evidence="5" id="KW-0677">Repeat</keyword>
<dbReference type="SUPFAM" id="SSF54631">
    <property type="entry name" value="CBS-domain pair"/>
    <property type="match status" value="1"/>
</dbReference>
<evidence type="ECO:0000256" key="10">
    <source>
        <dbReference type="PROSITE-ProRule" id="PRU01193"/>
    </source>
</evidence>
<proteinExistence type="inferred from homology"/>
<dbReference type="InterPro" id="IPR000644">
    <property type="entry name" value="CBS_dom"/>
</dbReference>
<dbReference type="SMART" id="SM01091">
    <property type="entry name" value="CorC_HlyC"/>
    <property type="match status" value="1"/>
</dbReference>
<evidence type="ECO:0000256" key="6">
    <source>
        <dbReference type="ARBA" id="ARBA00022989"/>
    </source>
</evidence>
<evidence type="ECO:0000313" key="15">
    <source>
        <dbReference type="Proteomes" id="UP000440978"/>
    </source>
</evidence>
<dbReference type="Gene3D" id="3.30.465.10">
    <property type="match status" value="1"/>
</dbReference>
<keyword evidence="3" id="KW-1003">Cell membrane</keyword>